<dbReference type="GO" id="GO:0016491">
    <property type="term" value="F:oxidoreductase activity"/>
    <property type="evidence" value="ECO:0007669"/>
    <property type="project" value="InterPro"/>
</dbReference>
<proteinExistence type="predicted"/>
<dbReference type="SUPFAM" id="SSF52833">
    <property type="entry name" value="Thioredoxin-like"/>
    <property type="match status" value="1"/>
</dbReference>
<sequence length="191" mass="20200">MAATNSYMVDLGTPAPDFTLPAVGGGTVSLGDFDGAPALVVMFLSNHCPYVRRIEQGIGTVTAENRDRGVAAVAICSNDVVNYPDDAAGHLAEQAERAGLTFPYLVDETQEVALAYRAACTPDFFVYDAQRRLAYRGEFDAARPGNDLPADGASLRAALDALLAGKPVPEPQTPSLGCGIKWKPGNDPDER</sequence>
<feature type="domain" description="Thioredoxin" evidence="2">
    <location>
        <begin position="9"/>
        <end position="164"/>
    </location>
</feature>
<dbReference type="InterPro" id="IPR036249">
    <property type="entry name" value="Thioredoxin-like_sf"/>
</dbReference>
<keyword evidence="4" id="KW-1185">Reference proteome</keyword>
<dbReference type="Proteomes" id="UP000215005">
    <property type="component" value="Chromosome"/>
</dbReference>
<dbReference type="AlphaFoldDB" id="A0A223S7V3"/>
<dbReference type="GO" id="GO:0016209">
    <property type="term" value="F:antioxidant activity"/>
    <property type="evidence" value="ECO:0007669"/>
    <property type="project" value="InterPro"/>
</dbReference>
<gene>
    <name evidence="3" type="ORF">CDO52_16520</name>
</gene>
<evidence type="ECO:0000259" key="2">
    <source>
        <dbReference type="PROSITE" id="PS51352"/>
    </source>
</evidence>
<accession>A0A223S7V3</accession>
<feature type="region of interest" description="Disordered" evidence="1">
    <location>
        <begin position="168"/>
        <end position="191"/>
    </location>
</feature>
<dbReference type="InterPro" id="IPR000866">
    <property type="entry name" value="AhpC/TSA"/>
</dbReference>
<dbReference type="InterPro" id="IPR047262">
    <property type="entry name" value="PRX-like1"/>
</dbReference>
<name>A0A223S7V3_9ACTN</name>
<dbReference type="Gene3D" id="3.40.30.10">
    <property type="entry name" value="Glutaredoxin"/>
    <property type="match status" value="1"/>
</dbReference>
<dbReference type="KEGG" id="ngv:CDO52_16520"/>
<dbReference type="PROSITE" id="PS51352">
    <property type="entry name" value="THIOREDOXIN_2"/>
    <property type="match status" value="1"/>
</dbReference>
<dbReference type="InterPro" id="IPR013766">
    <property type="entry name" value="Thioredoxin_domain"/>
</dbReference>
<reference evidence="3 4" key="1">
    <citation type="submission" date="2017-08" db="EMBL/GenBank/DDBJ databases">
        <title>The complete genome sequence of Nocardiopsis gilva YIM 90087.</title>
        <authorList>
            <person name="Yin M."/>
            <person name="Tang S."/>
        </authorList>
    </citation>
    <scope>NUCLEOTIDE SEQUENCE [LARGE SCALE GENOMIC DNA]</scope>
    <source>
        <strain evidence="3 4">YIM 90087</strain>
    </source>
</reference>
<evidence type="ECO:0000313" key="3">
    <source>
        <dbReference type="EMBL" id="ASU84179.1"/>
    </source>
</evidence>
<dbReference type="CDD" id="cd02969">
    <property type="entry name" value="PRX_like1"/>
    <property type="match status" value="1"/>
</dbReference>
<dbReference type="PANTHER" id="PTHR43640">
    <property type="entry name" value="OS07G0260300 PROTEIN"/>
    <property type="match status" value="1"/>
</dbReference>
<evidence type="ECO:0000313" key="4">
    <source>
        <dbReference type="Proteomes" id="UP000215005"/>
    </source>
</evidence>
<protein>
    <submittedName>
        <fullName evidence="3">Thioredoxin family protein</fullName>
    </submittedName>
</protein>
<dbReference type="PANTHER" id="PTHR43640:SF1">
    <property type="entry name" value="THIOREDOXIN-DEPENDENT PEROXIREDOXIN"/>
    <property type="match status" value="1"/>
</dbReference>
<dbReference type="EMBL" id="CP022753">
    <property type="protein sequence ID" value="ASU84179.1"/>
    <property type="molecule type" value="Genomic_DNA"/>
</dbReference>
<dbReference type="RefSeq" id="WP_017617819.1">
    <property type="nucleotide sequence ID" value="NZ_ANBG01000107.1"/>
</dbReference>
<dbReference type="Pfam" id="PF00578">
    <property type="entry name" value="AhpC-TSA"/>
    <property type="match status" value="1"/>
</dbReference>
<organism evidence="3 4">
    <name type="scientific">Nocardiopsis gilva YIM 90087</name>
    <dbReference type="NCBI Taxonomy" id="1235441"/>
    <lineage>
        <taxon>Bacteria</taxon>
        <taxon>Bacillati</taxon>
        <taxon>Actinomycetota</taxon>
        <taxon>Actinomycetes</taxon>
        <taxon>Streptosporangiales</taxon>
        <taxon>Nocardiopsidaceae</taxon>
        <taxon>Nocardiopsis</taxon>
    </lineage>
</organism>
<dbReference type="OrthoDB" id="9809746at2"/>
<evidence type="ECO:0000256" key="1">
    <source>
        <dbReference type="SAM" id="MobiDB-lite"/>
    </source>
</evidence>